<evidence type="ECO:0000256" key="8">
    <source>
        <dbReference type="ARBA" id="ARBA00023125"/>
    </source>
</evidence>
<evidence type="ECO:0000259" key="17">
    <source>
        <dbReference type="PROSITE" id="PS50089"/>
    </source>
</evidence>
<evidence type="ECO:0000259" key="18">
    <source>
        <dbReference type="PROSITE" id="PS51015"/>
    </source>
</evidence>
<dbReference type="InterPro" id="IPR017907">
    <property type="entry name" value="Znf_RING_CS"/>
</dbReference>
<dbReference type="InterPro" id="IPR047468">
    <property type="entry name" value="Ubl_UHRF2"/>
</dbReference>
<keyword evidence="6 13" id="KW-0833">Ubl conjugation pathway</keyword>
<feature type="compositionally biased region" description="Low complexity" evidence="14">
    <location>
        <begin position="137"/>
        <end position="168"/>
    </location>
</feature>
<protein>
    <recommendedName>
        <fullName evidence="13">E3 ubiquitin-protein ligase UHRF</fullName>
        <ecNumber evidence="13">2.3.2.27</ecNumber>
    </recommendedName>
    <alternativeName>
        <fullName evidence="13">RING-type E3 ubiquitin transferase UHRF</fullName>
    </alternativeName>
    <alternativeName>
        <fullName evidence="13">Ubiquitin-like PHD and RING finger domain-containing protein</fullName>
    </alternativeName>
    <alternativeName>
        <fullName evidence="13">Ubiquitin-like-containing PHD and RING finger domains protein</fullName>
    </alternativeName>
</protein>
<evidence type="ECO:0000256" key="14">
    <source>
        <dbReference type="SAM" id="MobiDB-lite"/>
    </source>
</evidence>
<dbReference type="SMART" id="SM00213">
    <property type="entry name" value="UBQ"/>
    <property type="match status" value="1"/>
</dbReference>
<evidence type="ECO:0000256" key="12">
    <source>
        <dbReference type="PROSITE-ProRule" id="PRU00358"/>
    </source>
</evidence>
<dbReference type="SMART" id="SM00249">
    <property type="entry name" value="PHD"/>
    <property type="match status" value="1"/>
</dbReference>
<evidence type="ECO:0000256" key="7">
    <source>
        <dbReference type="ARBA" id="ARBA00022833"/>
    </source>
</evidence>
<comment type="function">
    <text evidence="13">Multi domain E3 ubiquitin ligase that also plays a role in DNA methylation and histone modifications.</text>
</comment>
<dbReference type="InterPro" id="IPR019956">
    <property type="entry name" value="Ubiquitin_dom"/>
</dbReference>
<dbReference type="InterPro" id="IPR019787">
    <property type="entry name" value="Znf_PHD-finger"/>
</dbReference>
<dbReference type="Gene3D" id="2.30.30.1150">
    <property type="match status" value="1"/>
</dbReference>
<evidence type="ECO:0000313" key="19">
    <source>
        <dbReference type="EMBL" id="KAK6315659.1"/>
    </source>
</evidence>
<dbReference type="PROSITE" id="PS51015">
    <property type="entry name" value="YDG"/>
    <property type="match status" value="1"/>
</dbReference>
<feature type="domain" description="Ubiquitin-like" evidence="16">
    <location>
        <begin position="1"/>
        <end position="78"/>
    </location>
</feature>
<evidence type="ECO:0000256" key="6">
    <source>
        <dbReference type="ARBA" id="ARBA00022786"/>
    </source>
</evidence>
<feature type="region of interest" description="Disordered" evidence="14">
    <location>
        <begin position="749"/>
        <end position="825"/>
    </location>
</feature>
<dbReference type="SUPFAM" id="SSF88697">
    <property type="entry name" value="PUA domain-like"/>
    <property type="match status" value="1"/>
</dbReference>
<feature type="compositionally biased region" description="Low complexity" evidence="14">
    <location>
        <begin position="100"/>
        <end position="129"/>
    </location>
</feature>
<dbReference type="SUPFAM" id="SSF57850">
    <property type="entry name" value="RING/U-box"/>
    <property type="match status" value="1"/>
</dbReference>
<dbReference type="InterPro" id="IPR047467">
    <property type="entry name" value="PHD_UHRF2"/>
</dbReference>
<dbReference type="Gene3D" id="2.30.280.10">
    <property type="entry name" value="SRA-YDG"/>
    <property type="match status" value="1"/>
</dbReference>
<keyword evidence="8 13" id="KW-0238">DNA-binding</keyword>
<evidence type="ECO:0000256" key="4">
    <source>
        <dbReference type="ARBA" id="ARBA00022723"/>
    </source>
</evidence>
<feature type="region of interest" description="Disordered" evidence="14">
    <location>
        <begin position="78"/>
        <end position="185"/>
    </location>
</feature>
<feature type="domain" description="YDG" evidence="18">
    <location>
        <begin position="550"/>
        <end position="713"/>
    </location>
</feature>
<dbReference type="GO" id="GO:0044027">
    <property type="term" value="P:negative regulation of gene expression via chromosomal CpG island methylation"/>
    <property type="evidence" value="ECO:0007669"/>
    <property type="project" value="TreeGrafter"/>
</dbReference>
<dbReference type="SUPFAM" id="SSF57903">
    <property type="entry name" value="FYVE/PHD zinc finger"/>
    <property type="match status" value="1"/>
</dbReference>
<keyword evidence="5 11" id="KW-0863">Zinc-finger</keyword>
<evidence type="ECO:0000259" key="15">
    <source>
        <dbReference type="PROSITE" id="PS50016"/>
    </source>
</evidence>
<proteinExistence type="predicted"/>
<keyword evidence="3 13" id="KW-0808">Transferase</keyword>
<comment type="domain">
    <text evidence="13">The YDG domain mediates the interaction with histone H3.</text>
</comment>
<dbReference type="InterPro" id="IPR003105">
    <property type="entry name" value="SRA_YDG"/>
</dbReference>
<keyword evidence="10" id="KW-0131">Cell cycle</keyword>
<dbReference type="InterPro" id="IPR029071">
    <property type="entry name" value="Ubiquitin-like_domsf"/>
</dbReference>
<dbReference type="InterPro" id="IPR011011">
    <property type="entry name" value="Znf_FYVE_PHD"/>
</dbReference>
<dbReference type="SMART" id="SM00466">
    <property type="entry name" value="SRA"/>
    <property type="match status" value="1"/>
</dbReference>
<evidence type="ECO:0000313" key="20">
    <source>
        <dbReference type="Proteomes" id="UP001356427"/>
    </source>
</evidence>
<keyword evidence="20" id="KW-1185">Reference proteome</keyword>
<dbReference type="PANTHER" id="PTHR14140">
    <property type="entry name" value="E3 UBIQUITIN-PROTEIN LIGASE UHRF-RELATED"/>
    <property type="match status" value="1"/>
</dbReference>
<dbReference type="PROSITE" id="PS00518">
    <property type="entry name" value="ZF_RING_1"/>
    <property type="match status" value="1"/>
</dbReference>
<dbReference type="SMART" id="SM00184">
    <property type="entry name" value="RING"/>
    <property type="match status" value="2"/>
</dbReference>
<dbReference type="Gene3D" id="2.30.30.140">
    <property type="match status" value="1"/>
</dbReference>
<dbReference type="GO" id="GO:0016567">
    <property type="term" value="P:protein ubiquitination"/>
    <property type="evidence" value="ECO:0007669"/>
    <property type="project" value="UniProtKB-UniRule"/>
</dbReference>
<dbReference type="CDD" id="cd15617">
    <property type="entry name" value="PHD_UHRF2"/>
    <property type="match status" value="1"/>
</dbReference>
<dbReference type="FunFam" id="2.30.30.1150:FF:000001">
    <property type="entry name" value="E3 ubiquitin-protein ligase UHRF2 isoform X1"/>
    <property type="match status" value="1"/>
</dbReference>
<dbReference type="InterPro" id="IPR021991">
    <property type="entry name" value="TTD_dom"/>
</dbReference>
<dbReference type="CDD" id="cd17123">
    <property type="entry name" value="Ubl_UHRF2"/>
    <property type="match status" value="1"/>
</dbReference>
<feature type="compositionally biased region" description="Polar residues" evidence="14">
    <location>
        <begin position="794"/>
        <end position="803"/>
    </location>
</feature>
<keyword evidence="9 12" id="KW-0539">Nucleus</keyword>
<dbReference type="Proteomes" id="UP001356427">
    <property type="component" value="Unassembled WGS sequence"/>
</dbReference>
<feature type="region of interest" description="Disordered" evidence="14">
    <location>
        <begin position="229"/>
        <end position="308"/>
    </location>
</feature>
<feature type="compositionally biased region" description="Basic and acidic residues" evidence="14">
    <location>
        <begin position="804"/>
        <end position="825"/>
    </location>
</feature>
<dbReference type="SUPFAM" id="SSF54236">
    <property type="entry name" value="Ubiquitin-like"/>
    <property type="match status" value="1"/>
</dbReference>
<dbReference type="FunFam" id="2.30.280.10:FF:000001">
    <property type="entry name" value="E3 ubiquitin-protein ligase UHRF1 isoform 1"/>
    <property type="match status" value="1"/>
</dbReference>
<organism evidence="19 20">
    <name type="scientific">Coregonus suidteri</name>
    <dbReference type="NCBI Taxonomy" id="861788"/>
    <lineage>
        <taxon>Eukaryota</taxon>
        <taxon>Metazoa</taxon>
        <taxon>Chordata</taxon>
        <taxon>Craniata</taxon>
        <taxon>Vertebrata</taxon>
        <taxon>Euteleostomi</taxon>
        <taxon>Actinopterygii</taxon>
        <taxon>Neopterygii</taxon>
        <taxon>Teleostei</taxon>
        <taxon>Protacanthopterygii</taxon>
        <taxon>Salmoniformes</taxon>
        <taxon>Salmonidae</taxon>
        <taxon>Coregoninae</taxon>
        <taxon>Coregonus</taxon>
    </lineage>
</organism>
<feature type="domain" description="RING-type" evidence="17">
    <location>
        <begin position="873"/>
        <end position="912"/>
    </location>
</feature>
<comment type="caution">
    <text evidence="19">The sequence shown here is derived from an EMBL/GenBank/DDBJ whole genome shotgun (WGS) entry which is preliminary data.</text>
</comment>
<dbReference type="PROSITE" id="PS50016">
    <property type="entry name" value="ZF_PHD_2"/>
    <property type="match status" value="1"/>
</dbReference>
<feature type="compositionally biased region" description="Basic and acidic residues" evidence="14">
    <location>
        <begin position="775"/>
        <end position="790"/>
    </location>
</feature>
<feature type="compositionally biased region" description="Polar residues" evidence="14">
    <location>
        <begin position="261"/>
        <end position="272"/>
    </location>
</feature>
<dbReference type="Gene3D" id="3.10.20.90">
    <property type="entry name" value="Phosphatidylinositol 3-kinase Catalytic Subunit, Chain A, domain 1"/>
    <property type="match status" value="1"/>
</dbReference>
<dbReference type="CDD" id="cd20458">
    <property type="entry name" value="Tudor_UHRF2_rpt2"/>
    <property type="match status" value="1"/>
</dbReference>
<comment type="domain">
    <text evidence="13">The tudor-like regions specifically recognize and bind histone H3 unmethylated at 'Arg-2' (H3R2me0), while the PHD-type zinc finger specifically recognizes and binds histone H3 trimethylated at 'Lys-9' (H3K9me3).</text>
</comment>
<evidence type="ECO:0000256" key="11">
    <source>
        <dbReference type="PROSITE-ProRule" id="PRU00175"/>
    </source>
</evidence>
<dbReference type="PROSITE" id="PS50053">
    <property type="entry name" value="UBIQUITIN_2"/>
    <property type="match status" value="1"/>
</dbReference>
<dbReference type="EMBL" id="JAGTTL010000011">
    <property type="protein sequence ID" value="KAK6315659.1"/>
    <property type="molecule type" value="Genomic_DNA"/>
</dbReference>
<feature type="compositionally biased region" description="Polar residues" evidence="14">
    <location>
        <begin position="229"/>
        <end position="239"/>
    </location>
</feature>
<dbReference type="InterPro" id="IPR001841">
    <property type="entry name" value="Znf_RING"/>
</dbReference>
<dbReference type="InterPro" id="IPR000626">
    <property type="entry name" value="Ubiquitin-like_dom"/>
</dbReference>
<accession>A0AAN8LSC3</accession>
<dbReference type="Pfam" id="PF00628">
    <property type="entry name" value="PHD"/>
    <property type="match status" value="1"/>
</dbReference>
<sequence>MWIQIRTIDGKETRTIEDLSRLTKIESLRLKIQEIFHVNPEQQRLFYRGKQMEDGHTLYDYNVGLNDIVQLLIRSQAGDAPDNPLVLPNAPPVTPKECDAMPSSTALPPTTPNTTAGAATTPSPAKPTTVDPKPIPTLTTVNNNNNTTTTNTSTTSTKTSNTSDPNNNKAKSSSPPAPLEKLDNQPSTSTHLFLIDPGIGVFKINELVDCRDISIGAWFEACIDNVTCTPKGQNSNSKAPTVGKVGRPSKRTNGKLETEPGQGQSHPSSSTDNNNGNNYSVLNLDSGPGAGSSTSQTDSTATDQEKEDVTYHIKYDDYPENGVVAMCGGNVRPRARTLLRWDQLMVGLVVMVNYNVDMPEERGFWFDAEITVLNEISRTNKEVRIKILLGGPGDVIPDCKLLFLDEIYQIEKTGAPSLSAADGQFKRKSGPECKHCKADPDSECRFCSCCVCGGKQDAHMQLLCDECNMAFHIYCLNPPLSTIPDDEDWYCPTCKNDTSEVVKAGEKLKASKKKAKMPSAHTESQRDWGKGMACVGRTKECTIVPSNHYGPVPGVPVGTTWKFRVQVSEAGVHRPHVGGIHGRSNDGSYSLVLAGGFEDEVDRGDEFTYTGSGGRDLSGNKRIGEHSFDQTLTHYNRALALNCDAPINDKDGAESRNWRAGKPVRVVRSSKGRRISKYAPEEGNRYDGIYKVVKYWPEIGKCGFLVWRYLLRRDDLEPAPWTPEGLERIQKLGLAVQYPPGYVEAMANKTKKEANARPGSTRSKKQPGRGRPRLHPLEKKVKEDEKKPMEGTEEQPQSNGSQKTPKDKETEVCKESAEPPAKRQKMEEAFKLTEQQQSLIKEDQPNKKNWDEAMQHLKDGPNFLRKVEQTFMCVCCQELAYQPITTVCAHNVCKTCLQRSFRAEVYTCPACRHDLGKDYVMVLNKTLQLLLDQFFPGYSKGR</sequence>
<keyword evidence="4 13" id="KW-0479">Metal-binding</keyword>
<dbReference type="FunFam" id="3.30.40.10:FF:000066">
    <property type="entry name" value="E3 ubiquitin-protein ligase UHRF2 isoform X1"/>
    <property type="match status" value="1"/>
</dbReference>
<comment type="pathway">
    <text evidence="2 13">Protein modification; protein ubiquitination.</text>
</comment>
<dbReference type="Gene3D" id="3.30.40.10">
    <property type="entry name" value="Zinc/RING finger domain, C3HC4 (zinc finger)"/>
    <property type="match status" value="1"/>
</dbReference>
<dbReference type="InterPro" id="IPR045134">
    <property type="entry name" value="UHRF1/2-like"/>
</dbReference>
<feature type="compositionally biased region" description="Low complexity" evidence="14">
    <location>
        <begin position="291"/>
        <end position="302"/>
    </location>
</feature>
<evidence type="ECO:0000256" key="5">
    <source>
        <dbReference type="ARBA" id="ARBA00022771"/>
    </source>
</evidence>
<dbReference type="Pfam" id="PF02182">
    <property type="entry name" value="SAD_SRA"/>
    <property type="match status" value="1"/>
</dbReference>
<evidence type="ECO:0000256" key="3">
    <source>
        <dbReference type="ARBA" id="ARBA00022679"/>
    </source>
</evidence>
<dbReference type="GO" id="GO:0003677">
    <property type="term" value="F:DNA binding"/>
    <property type="evidence" value="ECO:0007669"/>
    <property type="project" value="UniProtKB-KW"/>
</dbReference>
<name>A0AAN8LSC3_9TELE</name>
<dbReference type="GO" id="GO:0005634">
    <property type="term" value="C:nucleus"/>
    <property type="evidence" value="ECO:0007669"/>
    <property type="project" value="UniProtKB-SubCell"/>
</dbReference>
<dbReference type="Pfam" id="PF12148">
    <property type="entry name" value="TTD"/>
    <property type="match status" value="1"/>
</dbReference>
<feature type="domain" description="PHD-type" evidence="15">
    <location>
        <begin position="444"/>
        <end position="497"/>
    </location>
</feature>
<evidence type="ECO:0000256" key="2">
    <source>
        <dbReference type="ARBA" id="ARBA00004906"/>
    </source>
</evidence>
<dbReference type="AlphaFoldDB" id="A0AAN8LSC3"/>
<dbReference type="InterPro" id="IPR013083">
    <property type="entry name" value="Znf_RING/FYVE/PHD"/>
</dbReference>
<dbReference type="InterPro" id="IPR001965">
    <property type="entry name" value="Znf_PHD"/>
</dbReference>
<evidence type="ECO:0000256" key="1">
    <source>
        <dbReference type="ARBA" id="ARBA00000900"/>
    </source>
</evidence>
<comment type="catalytic activity">
    <reaction evidence="1 13">
        <text>S-ubiquitinyl-[E2 ubiquitin-conjugating enzyme]-L-cysteine + [acceptor protein]-L-lysine = [E2 ubiquitin-conjugating enzyme]-L-cysteine + N(6)-ubiquitinyl-[acceptor protein]-L-lysine.</text>
        <dbReference type="EC" id="2.3.2.27"/>
    </reaction>
</comment>
<dbReference type="GO" id="GO:0008270">
    <property type="term" value="F:zinc ion binding"/>
    <property type="evidence" value="ECO:0007669"/>
    <property type="project" value="UniProtKB-KW"/>
</dbReference>
<comment type="subcellular location">
    <subcellularLocation>
        <location evidence="12 13">Nucleus</location>
    </subcellularLocation>
</comment>
<dbReference type="EC" id="2.3.2.27" evidence="13"/>
<evidence type="ECO:0000259" key="16">
    <source>
        <dbReference type="PROSITE" id="PS50053"/>
    </source>
</evidence>
<dbReference type="GO" id="GO:0042393">
    <property type="term" value="F:histone binding"/>
    <property type="evidence" value="ECO:0007669"/>
    <property type="project" value="UniProtKB-UniRule"/>
</dbReference>
<feature type="compositionally biased region" description="Basic residues" evidence="14">
    <location>
        <begin position="762"/>
        <end position="774"/>
    </location>
</feature>
<dbReference type="Pfam" id="PF00240">
    <property type="entry name" value="ubiquitin"/>
    <property type="match status" value="1"/>
</dbReference>
<evidence type="ECO:0000256" key="9">
    <source>
        <dbReference type="ARBA" id="ARBA00023242"/>
    </source>
</evidence>
<dbReference type="InterPro" id="IPR036987">
    <property type="entry name" value="SRA-YDG_sf"/>
</dbReference>
<dbReference type="InterPro" id="IPR015947">
    <property type="entry name" value="PUA-like_sf"/>
</dbReference>
<evidence type="ECO:0000256" key="13">
    <source>
        <dbReference type="RuleBase" id="RU369101"/>
    </source>
</evidence>
<gene>
    <name evidence="19" type="ORF">J4Q44_G00131830</name>
</gene>
<evidence type="ECO:0000256" key="10">
    <source>
        <dbReference type="ARBA" id="ARBA00023306"/>
    </source>
</evidence>
<keyword evidence="7 13" id="KW-0862">Zinc</keyword>
<reference evidence="19 20" key="1">
    <citation type="submission" date="2021-04" db="EMBL/GenBank/DDBJ databases">
        <authorList>
            <person name="De Guttry C."/>
            <person name="Zahm M."/>
            <person name="Klopp C."/>
            <person name="Cabau C."/>
            <person name="Louis A."/>
            <person name="Berthelot C."/>
            <person name="Parey E."/>
            <person name="Roest Crollius H."/>
            <person name="Montfort J."/>
            <person name="Robinson-Rechavi M."/>
            <person name="Bucao C."/>
            <person name="Bouchez O."/>
            <person name="Gislard M."/>
            <person name="Lluch J."/>
            <person name="Milhes M."/>
            <person name="Lampietro C."/>
            <person name="Lopez Roques C."/>
            <person name="Donnadieu C."/>
            <person name="Braasch I."/>
            <person name="Desvignes T."/>
            <person name="Postlethwait J."/>
            <person name="Bobe J."/>
            <person name="Wedekind C."/>
            <person name="Guiguen Y."/>
        </authorList>
    </citation>
    <scope>NUCLEOTIDE SEQUENCE [LARGE SCALE GENOMIC DNA]</scope>
    <source>
        <strain evidence="19">Cs_M1</strain>
        <tissue evidence="19">Blood</tissue>
    </source>
</reference>
<dbReference type="PROSITE" id="PS50089">
    <property type="entry name" value="ZF_RING_2"/>
    <property type="match status" value="1"/>
</dbReference>
<dbReference type="PRINTS" id="PR00348">
    <property type="entry name" value="UBIQUITIN"/>
</dbReference>
<dbReference type="GO" id="GO:0061630">
    <property type="term" value="F:ubiquitin protein ligase activity"/>
    <property type="evidence" value="ECO:0007669"/>
    <property type="project" value="UniProtKB-UniRule"/>
</dbReference>
<dbReference type="PANTHER" id="PTHR14140:SF3">
    <property type="entry name" value="E3 UBIQUITIN-PROTEIN LIGASE UHRF2"/>
    <property type="match status" value="1"/>
</dbReference>